<evidence type="ECO:0000313" key="2">
    <source>
        <dbReference type="EMBL" id="HGS23112.1"/>
    </source>
</evidence>
<dbReference type="GO" id="GO:0008757">
    <property type="term" value="F:S-adenosylmethionine-dependent methyltransferase activity"/>
    <property type="evidence" value="ECO:0007669"/>
    <property type="project" value="InterPro"/>
</dbReference>
<keyword evidence="2" id="KW-0808">Transferase</keyword>
<dbReference type="AlphaFoldDB" id="A0A7C4KJF6"/>
<dbReference type="GO" id="GO:0032259">
    <property type="term" value="P:methylation"/>
    <property type="evidence" value="ECO:0007669"/>
    <property type="project" value="UniProtKB-KW"/>
</dbReference>
<reference evidence="2" key="1">
    <citation type="journal article" date="2020" name="mSystems">
        <title>Genome- and Community-Level Interaction Insights into Carbon Utilization and Element Cycling Functions of Hydrothermarchaeota in Hydrothermal Sediment.</title>
        <authorList>
            <person name="Zhou Z."/>
            <person name="Liu Y."/>
            <person name="Xu W."/>
            <person name="Pan J."/>
            <person name="Luo Z.H."/>
            <person name="Li M."/>
        </authorList>
    </citation>
    <scope>NUCLEOTIDE SEQUENCE [LARGE SCALE GENOMIC DNA]</scope>
    <source>
        <strain evidence="2">SpSt-573</strain>
    </source>
</reference>
<accession>A0A7C4KJF6</accession>
<dbReference type="InterPro" id="IPR013216">
    <property type="entry name" value="Methyltransf_11"/>
</dbReference>
<protein>
    <submittedName>
        <fullName evidence="2">Class I SAM-dependent methyltransferase</fullName>
    </submittedName>
</protein>
<dbReference type="SUPFAM" id="SSF53335">
    <property type="entry name" value="S-adenosyl-L-methionine-dependent methyltransferases"/>
    <property type="match status" value="1"/>
</dbReference>
<keyword evidence="2" id="KW-0489">Methyltransferase</keyword>
<feature type="domain" description="Methyltransferase type 11" evidence="1">
    <location>
        <begin position="44"/>
        <end position="134"/>
    </location>
</feature>
<dbReference type="Gene3D" id="3.40.50.150">
    <property type="entry name" value="Vaccinia Virus protein VP39"/>
    <property type="match status" value="1"/>
</dbReference>
<dbReference type="Pfam" id="PF08241">
    <property type="entry name" value="Methyltransf_11"/>
    <property type="match status" value="1"/>
</dbReference>
<evidence type="ECO:0000259" key="1">
    <source>
        <dbReference type="Pfam" id="PF08241"/>
    </source>
</evidence>
<dbReference type="PANTHER" id="PTHR42912">
    <property type="entry name" value="METHYLTRANSFERASE"/>
    <property type="match status" value="1"/>
</dbReference>
<gene>
    <name evidence="2" type="ORF">ENT37_14760</name>
</gene>
<name>A0A7C4KJF6_9CHLR</name>
<proteinExistence type="predicted"/>
<comment type="caution">
    <text evidence="2">The sequence shown here is derived from an EMBL/GenBank/DDBJ whole genome shotgun (WGS) entry which is preliminary data.</text>
</comment>
<organism evidence="2">
    <name type="scientific">Anaerolinea thermolimosa</name>
    <dbReference type="NCBI Taxonomy" id="229919"/>
    <lineage>
        <taxon>Bacteria</taxon>
        <taxon>Bacillati</taxon>
        <taxon>Chloroflexota</taxon>
        <taxon>Anaerolineae</taxon>
        <taxon>Anaerolineales</taxon>
        <taxon>Anaerolineaceae</taxon>
        <taxon>Anaerolinea</taxon>
    </lineage>
</organism>
<dbReference type="PANTHER" id="PTHR42912:SF93">
    <property type="entry name" value="N6-ADENOSINE-METHYLTRANSFERASE TMT1A"/>
    <property type="match status" value="1"/>
</dbReference>
<dbReference type="CDD" id="cd02440">
    <property type="entry name" value="AdoMet_MTases"/>
    <property type="match status" value="1"/>
</dbReference>
<dbReference type="InterPro" id="IPR050508">
    <property type="entry name" value="Methyltransf_Superfamily"/>
</dbReference>
<dbReference type="InterPro" id="IPR029063">
    <property type="entry name" value="SAM-dependent_MTases_sf"/>
</dbReference>
<dbReference type="EMBL" id="DSYK01000744">
    <property type="protein sequence ID" value="HGS23112.1"/>
    <property type="molecule type" value="Genomic_DNA"/>
</dbReference>
<sequence>MIMETKPSETILWRHLKSLPYFRAMVRAIEDRFYQGLELPGPTLDLGSGDGHFASVAFSRPLDVGIDPWWGPLLESRHLGAYRLLVQADGGKMPFPDGYFGSVVSNSVLEHIPHVEQVLEEVARVVRPGGRFVFCVPNHRFPQLLLGRRVFSKLGWKAAAEGYSRLFNRISRHQHCDSPQVWQERLARVGFIIEKHWDYFDADALHRMEVGHALGIPALVSKKIFGRWVLAPAAWNLFLPYLIARKAFNSPITESGVYSFYIARRAVTSEEKMPGERPDQG</sequence>